<comment type="caution">
    <text evidence="3">The sequence shown here is derived from an EMBL/GenBank/DDBJ whole genome shotgun (WGS) entry which is preliminary data.</text>
</comment>
<dbReference type="PROSITE" id="PS51462">
    <property type="entry name" value="NUDIX"/>
    <property type="match status" value="1"/>
</dbReference>
<dbReference type="VEuPathDB" id="TriTrypDB:Lsey_0001_0400"/>
<dbReference type="InterPro" id="IPR020084">
    <property type="entry name" value="NUDIX_hydrolase_CS"/>
</dbReference>
<sequence>MQAPSRRPKKTIQTNIIIRGADGHAYRRSVQPFFINEKGQFLICCLVGGSNRCFRQTVQGGSEVGETPMETAVRETWEELGLDITQCAVFIGEVLPISSLPPSNLPGSRSSAEAPPVLTIDQVELSSEDRAAFRYPSKNWRKQGIHGQEMYPLLFFLPSHDINKIQVNSQSRGVRQEFNAVYWGSLVELEQSAPPVKQHLMSNVCPAVAAAALPFCWANGYSFEGIAAYSANAVA</sequence>
<dbReference type="Gene3D" id="3.90.79.10">
    <property type="entry name" value="Nucleoside Triphosphate Pyrophosphohydrolase"/>
    <property type="match status" value="1"/>
</dbReference>
<dbReference type="SUPFAM" id="SSF55811">
    <property type="entry name" value="Nudix"/>
    <property type="match status" value="1"/>
</dbReference>
<name>A0A0N0P9K0_LEPSE</name>
<accession>A0A0N0P9K0</accession>
<dbReference type="Proteomes" id="UP000038009">
    <property type="component" value="Unassembled WGS sequence"/>
</dbReference>
<gene>
    <name evidence="3" type="ORF">ABL78_0040</name>
</gene>
<protein>
    <recommendedName>
        <fullName evidence="2">Nudix hydrolase domain-containing protein</fullName>
    </recommendedName>
</protein>
<dbReference type="GO" id="GO:0016787">
    <property type="term" value="F:hydrolase activity"/>
    <property type="evidence" value="ECO:0007669"/>
    <property type="project" value="UniProtKB-KW"/>
</dbReference>
<evidence type="ECO:0000256" key="1">
    <source>
        <dbReference type="ARBA" id="ARBA00022801"/>
    </source>
</evidence>
<dbReference type="OMA" id="GIHGQEM"/>
<dbReference type="Pfam" id="PF00293">
    <property type="entry name" value="NUDIX"/>
    <property type="match status" value="1"/>
</dbReference>
<proteinExistence type="predicted"/>
<dbReference type="AlphaFoldDB" id="A0A0N0P9K0"/>
<keyword evidence="4" id="KW-1185">Reference proteome</keyword>
<dbReference type="OrthoDB" id="447842at2759"/>
<feature type="domain" description="Nudix hydrolase" evidence="2">
    <location>
        <begin position="25"/>
        <end position="206"/>
    </location>
</feature>
<dbReference type="InterPro" id="IPR015797">
    <property type="entry name" value="NUDIX_hydrolase-like_dom_sf"/>
</dbReference>
<dbReference type="InterPro" id="IPR000086">
    <property type="entry name" value="NUDIX_hydrolase_dom"/>
</dbReference>
<evidence type="ECO:0000259" key="2">
    <source>
        <dbReference type="PROSITE" id="PS51462"/>
    </source>
</evidence>
<reference evidence="3 4" key="1">
    <citation type="journal article" date="2015" name="PLoS Pathog.">
        <title>Leptomonas seymouri: Adaptations to the Dixenous Life Cycle Analyzed by Genome Sequencing, Transcriptome Profiling and Co-infection with Leishmania donovani.</title>
        <authorList>
            <person name="Kraeva N."/>
            <person name="Butenko A."/>
            <person name="Hlavacova J."/>
            <person name="Kostygov A."/>
            <person name="Myskova J."/>
            <person name="Grybchuk D."/>
            <person name="Lestinova T."/>
            <person name="Votypka J."/>
            <person name="Volf P."/>
            <person name="Opperdoes F."/>
            <person name="Flegontov P."/>
            <person name="Lukes J."/>
            <person name="Yurchenko V."/>
        </authorList>
    </citation>
    <scope>NUCLEOTIDE SEQUENCE [LARGE SCALE GENOMIC DNA]</scope>
    <source>
        <strain evidence="3 4">ATCC 30220</strain>
    </source>
</reference>
<dbReference type="EMBL" id="LJSK01000001">
    <property type="protein sequence ID" value="KPI90807.1"/>
    <property type="molecule type" value="Genomic_DNA"/>
</dbReference>
<dbReference type="PROSITE" id="PS00893">
    <property type="entry name" value="NUDIX_BOX"/>
    <property type="match status" value="1"/>
</dbReference>
<keyword evidence="1" id="KW-0378">Hydrolase</keyword>
<evidence type="ECO:0000313" key="4">
    <source>
        <dbReference type="Proteomes" id="UP000038009"/>
    </source>
</evidence>
<evidence type="ECO:0000313" key="3">
    <source>
        <dbReference type="EMBL" id="KPI90807.1"/>
    </source>
</evidence>
<organism evidence="3 4">
    <name type="scientific">Leptomonas seymouri</name>
    <dbReference type="NCBI Taxonomy" id="5684"/>
    <lineage>
        <taxon>Eukaryota</taxon>
        <taxon>Discoba</taxon>
        <taxon>Euglenozoa</taxon>
        <taxon>Kinetoplastea</taxon>
        <taxon>Metakinetoplastina</taxon>
        <taxon>Trypanosomatida</taxon>
        <taxon>Trypanosomatidae</taxon>
        <taxon>Leishmaniinae</taxon>
        <taxon>Leptomonas</taxon>
    </lineage>
</organism>